<dbReference type="PROSITE" id="PS01066">
    <property type="entry name" value="UPP_SYNTHASE"/>
    <property type="match status" value="1"/>
</dbReference>
<evidence type="ECO:0000256" key="4">
    <source>
        <dbReference type="ARBA" id="ARBA00005432"/>
    </source>
</evidence>
<gene>
    <name evidence="13" type="ORF">PACTADRAFT_48007</name>
</gene>
<dbReference type="HAMAP" id="MF_01139">
    <property type="entry name" value="ISPT"/>
    <property type="match status" value="1"/>
</dbReference>
<organism evidence="13 14">
    <name type="scientific">Pachysolen tannophilus NRRL Y-2460</name>
    <dbReference type="NCBI Taxonomy" id="669874"/>
    <lineage>
        <taxon>Eukaryota</taxon>
        <taxon>Fungi</taxon>
        <taxon>Dikarya</taxon>
        <taxon>Ascomycota</taxon>
        <taxon>Saccharomycotina</taxon>
        <taxon>Pichiomycetes</taxon>
        <taxon>Pachysolenaceae</taxon>
        <taxon>Pachysolen</taxon>
    </lineage>
</organism>
<dbReference type="InterPro" id="IPR018520">
    <property type="entry name" value="UPP_synth-like_CS"/>
</dbReference>
<dbReference type="AlphaFoldDB" id="A0A1E4U2T9"/>
<comment type="subcellular location">
    <subcellularLocation>
        <location evidence="2">Endoplasmic reticulum membrane</location>
        <topology evidence="2">Peripheral membrane protein</topology>
    </subcellularLocation>
</comment>
<dbReference type="GO" id="GO:0005789">
    <property type="term" value="C:endoplasmic reticulum membrane"/>
    <property type="evidence" value="ECO:0007669"/>
    <property type="project" value="UniProtKB-SubCell"/>
</dbReference>
<dbReference type="STRING" id="669874.A0A1E4U2T9"/>
<evidence type="ECO:0000256" key="11">
    <source>
        <dbReference type="ARBA" id="ARBA00064670"/>
    </source>
</evidence>
<evidence type="ECO:0000256" key="3">
    <source>
        <dbReference type="ARBA" id="ARBA00004922"/>
    </source>
</evidence>
<evidence type="ECO:0000256" key="2">
    <source>
        <dbReference type="ARBA" id="ARBA00004406"/>
    </source>
</evidence>
<comment type="function">
    <text evidence="10">With NUS1, forms the dehydrodolichyl diphosphate synthase (DDS) complex, an essential component of the dolichol monophosphate (Dol-P) biosynthetic machinery. Adds multiple copies of isopentenyl pyrophosphate (IPP) to farnesyl pyrophosphate (FPP) to produce dehydrodolichyl diphosphate (Dedol-PP), a precursor of dolichol which is utilized as a sugar carrier in protein glycosylation in the endoplasmic reticulum (ER).</text>
</comment>
<dbReference type="Proteomes" id="UP000094236">
    <property type="component" value="Unassembled WGS sequence"/>
</dbReference>
<evidence type="ECO:0000256" key="10">
    <source>
        <dbReference type="ARBA" id="ARBA00058504"/>
    </source>
</evidence>
<evidence type="ECO:0000256" key="1">
    <source>
        <dbReference type="ARBA" id="ARBA00001946"/>
    </source>
</evidence>
<dbReference type="GO" id="GO:0045547">
    <property type="term" value="F:ditrans,polycis-polyprenyl diphosphate synthase [(2E,6E)-farnesyl diphosphate specific] activity"/>
    <property type="evidence" value="ECO:0007669"/>
    <property type="project" value="UniProtKB-EC"/>
</dbReference>
<comment type="catalytic activity">
    <reaction evidence="9">
        <text>n isopentenyl diphosphate + (2E,6E)-farnesyl diphosphate = a di-trans,poly-cis-polyprenyl diphosphate + n diphosphate</text>
        <dbReference type="Rhea" id="RHEA:53008"/>
        <dbReference type="Rhea" id="RHEA-COMP:19494"/>
        <dbReference type="ChEBI" id="CHEBI:33019"/>
        <dbReference type="ChEBI" id="CHEBI:128769"/>
        <dbReference type="ChEBI" id="CHEBI:136960"/>
        <dbReference type="ChEBI" id="CHEBI:175763"/>
        <dbReference type="EC" id="2.5.1.87"/>
    </reaction>
</comment>
<protein>
    <recommendedName>
        <fullName evidence="12">Alkyl transferase</fullName>
        <ecNumber evidence="12">2.5.1.-</ecNumber>
    </recommendedName>
</protein>
<dbReference type="GO" id="GO:0016094">
    <property type="term" value="P:polyprenol biosynthetic process"/>
    <property type="evidence" value="ECO:0007669"/>
    <property type="project" value="TreeGrafter"/>
</dbReference>
<dbReference type="GO" id="GO:0005811">
    <property type="term" value="C:lipid droplet"/>
    <property type="evidence" value="ECO:0007669"/>
    <property type="project" value="EnsemblFungi"/>
</dbReference>
<dbReference type="PANTHER" id="PTHR10291:SF43">
    <property type="entry name" value="DEHYDRODOLICHYL DIPHOSPHATE SYNTHASE COMPLEX SUBUNIT DHDDS"/>
    <property type="match status" value="1"/>
</dbReference>
<dbReference type="GO" id="GO:0006888">
    <property type="term" value="P:endoplasmic reticulum to Golgi vesicle-mediated transport"/>
    <property type="evidence" value="ECO:0007669"/>
    <property type="project" value="EnsemblFungi"/>
</dbReference>
<dbReference type="NCBIfam" id="TIGR00055">
    <property type="entry name" value="uppS"/>
    <property type="match status" value="1"/>
</dbReference>
<keyword evidence="6" id="KW-0256">Endoplasmic reticulum</keyword>
<proteinExistence type="inferred from homology"/>
<comment type="cofactor">
    <cofactor evidence="1">
        <name>Mg(2+)</name>
        <dbReference type="ChEBI" id="CHEBI:18420"/>
    </cofactor>
</comment>
<evidence type="ECO:0000313" key="13">
    <source>
        <dbReference type="EMBL" id="ODV98208.1"/>
    </source>
</evidence>
<keyword evidence="5 12" id="KW-0808">Transferase</keyword>
<accession>A0A1E4U2T9</accession>
<evidence type="ECO:0000256" key="8">
    <source>
        <dbReference type="ARBA" id="ARBA00023136"/>
    </source>
</evidence>
<comment type="similarity">
    <text evidence="4 12">Belongs to the UPP synthase family.</text>
</comment>
<comment type="subunit">
    <text evidence="11">Forms an active dehydrodolichyl diphosphate synthase complex with NUS1.</text>
</comment>
<dbReference type="SUPFAM" id="SSF64005">
    <property type="entry name" value="Undecaprenyl diphosphate synthase"/>
    <property type="match status" value="1"/>
</dbReference>
<dbReference type="OrthoDB" id="4173905at2759"/>
<keyword evidence="14" id="KW-1185">Reference proteome</keyword>
<evidence type="ECO:0000256" key="7">
    <source>
        <dbReference type="ARBA" id="ARBA00022842"/>
    </source>
</evidence>
<dbReference type="FunFam" id="3.40.1180.10:FF:000002">
    <property type="entry name" value="Alkyl transferase"/>
    <property type="match status" value="1"/>
</dbReference>
<evidence type="ECO:0000256" key="6">
    <source>
        <dbReference type="ARBA" id="ARBA00022824"/>
    </source>
</evidence>
<dbReference type="InterPro" id="IPR001441">
    <property type="entry name" value="UPP_synth-like"/>
</dbReference>
<dbReference type="EC" id="2.5.1.-" evidence="12"/>
<evidence type="ECO:0000256" key="12">
    <source>
        <dbReference type="RuleBase" id="RU363018"/>
    </source>
</evidence>
<dbReference type="Gene3D" id="3.40.1180.10">
    <property type="entry name" value="Decaprenyl diphosphate synthase-like"/>
    <property type="match status" value="1"/>
</dbReference>
<dbReference type="EMBL" id="KV454011">
    <property type="protein sequence ID" value="ODV98208.1"/>
    <property type="molecule type" value="Genomic_DNA"/>
</dbReference>
<reference evidence="14" key="1">
    <citation type="submission" date="2016-05" db="EMBL/GenBank/DDBJ databases">
        <title>Comparative genomics of biotechnologically important yeasts.</title>
        <authorList>
            <consortium name="DOE Joint Genome Institute"/>
            <person name="Riley R."/>
            <person name="Haridas S."/>
            <person name="Wolfe K.H."/>
            <person name="Lopes M.R."/>
            <person name="Hittinger C.T."/>
            <person name="Goker M."/>
            <person name="Salamov A."/>
            <person name="Wisecaver J."/>
            <person name="Long T.M."/>
            <person name="Aerts A.L."/>
            <person name="Barry K."/>
            <person name="Choi C."/>
            <person name="Clum A."/>
            <person name="Coughlan A.Y."/>
            <person name="Deshpande S."/>
            <person name="Douglass A.P."/>
            <person name="Hanson S.J."/>
            <person name="Klenk H.-P."/>
            <person name="Labutti K."/>
            <person name="Lapidus A."/>
            <person name="Lindquist E."/>
            <person name="Lipzen A."/>
            <person name="Meier-Kolthoff J.P."/>
            <person name="Ohm R.A."/>
            <person name="Otillar R.P."/>
            <person name="Pangilinan J."/>
            <person name="Peng Y."/>
            <person name="Rokas A."/>
            <person name="Rosa C.A."/>
            <person name="Scheuner C."/>
            <person name="Sibirny A.A."/>
            <person name="Slot J.C."/>
            <person name="Stielow J.B."/>
            <person name="Sun H."/>
            <person name="Kurtzman C.P."/>
            <person name="Blackwell M."/>
            <person name="Grigoriev I.V."/>
            <person name="Jeffries T.W."/>
        </authorList>
    </citation>
    <scope>NUCLEOTIDE SEQUENCE [LARGE SCALE GENOMIC DNA]</scope>
    <source>
        <strain evidence="14">NRRL Y-2460</strain>
    </source>
</reference>
<evidence type="ECO:0000256" key="5">
    <source>
        <dbReference type="ARBA" id="ARBA00022679"/>
    </source>
</evidence>
<name>A0A1E4U2T9_PACTA</name>
<dbReference type="InterPro" id="IPR036424">
    <property type="entry name" value="UPP_synth-like_sf"/>
</dbReference>
<dbReference type="Pfam" id="PF01255">
    <property type="entry name" value="Prenyltransf"/>
    <property type="match status" value="1"/>
</dbReference>
<sequence>MTESWISTFPGYTQALSLTKKFFANIIKTGPVPQHIGFVMDGNRRFARRNKIELKEGHNAGYESMAHTLELCYECGVKSATVFAFSIENFKRSPIEVEWLMELAKSRLLQIVEHGELCEKYGIRLNIVGNIKLLPKDVQEILIEAERITKGNKRAILNVCIPYTSRDDMTHAIKSVVKQVKSDKLSTEDITADTITENLYTAGVPPLELLIRTSGTHRFSDFMLWEASDSGVMVEMIDTLWPDFTPFQLYLILLKFSFNYDRRRLCKKKITL</sequence>
<dbReference type="CDD" id="cd00475">
    <property type="entry name" value="Cis_IPPS"/>
    <property type="match status" value="1"/>
</dbReference>
<keyword evidence="8" id="KW-0472">Membrane</keyword>
<dbReference type="GO" id="GO:0043048">
    <property type="term" value="P:dolichyl monophosphate biosynthetic process"/>
    <property type="evidence" value="ECO:0007669"/>
    <property type="project" value="EnsemblFungi"/>
</dbReference>
<comment type="pathway">
    <text evidence="3">Protein modification; protein glycosylation.</text>
</comment>
<evidence type="ECO:0000313" key="14">
    <source>
        <dbReference type="Proteomes" id="UP000094236"/>
    </source>
</evidence>
<dbReference type="GO" id="GO:1904423">
    <property type="term" value="C:dehydrodolichyl diphosphate synthase complex"/>
    <property type="evidence" value="ECO:0007669"/>
    <property type="project" value="EnsemblFungi"/>
</dbReference>
<keyword evidence="7" id="KW-0460">Magnesium</keyword>
<dbReference type="PANTHER" id="PTHR10291">
    <property type="entry name" value="DEHYDRODOLICHYL DIPHOSPHATE SYNTHASE FAMILY MEMBER"/>
    <property type="match status" value="1"/>
</dbReference>
<evidence type="ECO:0000256" key="9">
    <source>
        <dbReference type="ARBA" id="ARBA00047353"/>
    </source>
</evidence>